<name>A0A8H9M292_9GAMM</name>
<protein>
    <submittedName>
        <fullName evidence="1">Uncharacterized protein</fullName>
    </submittedName>
</protein>
<proteinExistence type="predicted"/>
<sequence length="171" mass="18893">MDNKEIEEKVKSYFKNACSRLDRVRYSQESAYVDALIGRLDGILDFGDGNGSIVFKPTIVADRGPGSAENLYGADFAIVFESENVDKPINKAILSQAKNGNVQQLAKAESTRLGEQCEKMARFTDSYIVLEAPKDDGAVPTVRIGTPINKSWENIQMGLDDYFLELVLSCT</sequence>
<evidence type="ECO:0000313" key="1">
    <source>
        <dbReference type="EMBL" id="GGW41113.1"/>
    </source>
</evidence>
<comment type="caution">
    <text evidence="1">The sequence shown here is derived from an EMBL/GenBank/DDBJ whole genome shotgun (WGS) entry which is preliminary data.</text>
</comment>
<accession>A0A8H9M292</accession>
<organism evidence="1 2">
    <name type="scientific">Vreelandella hamiltonii</name>
    <dbReference type="NCBI Taxonomy" id="502829"/>
    <lineage>
        <taxon>Bacteria</taxon>
        <taxon>Pseudomonadati</taxon>
        <taxon>Pseudomonadota</taxon>
        <taxon>Gammaproteobacteria</taxon>
        <taxon>Oceanospirillales</taxon>
        <taxon>Halomonadaceae</taxon>
        <taxon>Vreelandella</taxon>
    </lineage>
</organism>
<dbReference type="AlphaFoldDB" id="A0A8H9M292"/>
<keyword evidence="2" id="KW-1185">Reference proteome</keyword>
<gene>
    <name evidence="1" type="ORF">GCM10007157_34650</name>
</gene>
<dbReference type="RefSeq" id="WP_189464251.1">
    <property type="nucleotide sequence ID" value="NZ_BMXN01000036.1"/>
</dbReference>
<reference evidence="2" key="1">
    <citation type="journal article" date="2019" name="Int. J. Syst. Evol. Microbiol.">
        <title>The Global Catalogue of Microorganisms (GCM) 10K type strain sequencing project: providing services to taxonomists for standard genome sequencing and annotation.</title>
        <authorList>
            <consortium name="The Broad Institute Genomics Platform"/>
            <consortium name="The Broad Institute Genome Sequencing Center for Infectious Disease"/>
            <person name="Wu L."/>
            <person name="Ma J."/>
        </authorList>
    </citation>
    <scope>NUCLEOTIDE SEQUENCE [LARGE SCALE GENOMIC DNA]</scope>
    <source>
        <strain evidence="2">KCTC 22154</strain>
    </source>
</reference>
<dbReference type="Proteomes" id="UP000623776">
    <property type="component" value="Unassembled WGS sequence"/>
</dbReference>
<dbReference type="EMBL" id="BMXN01000036">
    <property type="protein sequence ID" value="GGW41113.1"/>
    <property type="molecule type" value="Genomic_DNA"/>
</dbReference>
<evidence type="ECO:0000313" key="2">
    <source>
        <dbReference type="Proteomes" id="UP000623776"/>
    </source>
</evidence>